<reference evidence="2 3" key="1">
    <citation type="journal article" date="2018" name="Front. Plant Sci.">
        <title>Red Clover (Trifolium pratense) and Zigzag Clover (T. medium) - A Picture of Genomic Similarities and Differences.</title>
        <authorList>
            <person name="Dluhosova J."/>
            <person name="Istvanek J."/>
            <person name="Nedelnik J."/>
            <person name="Repkova J."/>
        </authorList>
    </citation>
    <scope>NUCLEOTIDE SEQUENCE [LARGE SCALE GENOMIC DNA]</scope>
    <source>
        <strain evidence="3">cv. 10/8</strain>
        <tissue evidence="2">Leaf</tissue>
    </source>
</reference>
<evidence type="ECO:0000313" key="3">
    <source>
        <dbReference type="Proteomes" id="UP000265520"/>
    </source>
</evidence>
<feature type="non-terminal residue" evidence="2">
    <location>
        <position position="56"/>
    </location>
</feature>
<dbReference type="EMBL" id="LXQA010770888">
    <property type="protein sequence ID" value="MCI70210.1"/>
    <property type="molecule type" value="Genomic_DNA"/>
</dbReference>
<proteinExistence type="predicted"/>
<name>A0A392UCR1_9FABA</name>
<dbReference type="AlphaFoldDB" id="A0A392UCR1"/>
<accession>A0A392UCR1</accession>
<dbReference type="Proteomes" id="UP000265520">
    <property type="component" value="Unassembled WGS sequence"/>
</dbReference>
<keyword evidence="3" id="KW-1185">Reference proteome</keyword>
<evidence type="ECO:0000313" key="2">
    <source>
        <dbReference type="EMBL" id="MCI70210.1"/>
    </source>
</evidence>
<feature type="region of interest" description="Disordered" evidence="1">
    <location>
        <begin position="1"/>
        <end position="43"/>
    </location>
</feature>
<sequence>MAESFGFLASTGESQRPRRYLSLKPRSANTQEQTSSLPLAEASLSDQARTTLLQWR</sequence>
<protein>
    <submittedName>
        <fullName evidence="2">Uncharacterized protein</fullName>
    </submittedName>
</protein>
<comment type="caution">
    <text evidence="2">The sequence shown here is derived from an EMBL/GenBank/DDBJ whole genome shotgun (WGS) entry which is preliminary data.</text>
</comment>
<evidence type="ECO:0000256" key="1">
    <source>
        <dbReference type="SAM" id="MobiDB-lite"/>
    </source>
</evidence>
<organism evidence="2 3">
    <name type="scientific">Trifolium medium</name>
    <dbReference type="NCBI Taxonomy" id="97028"/>
    <lineage>
        <taxon>Eukaryota</taxon>
        <taxon>Viridiplantae</taxon>
        <taxon>Streptophyta</taxon>
        <taxon>Embryophyta</taxon>
        <taxon>Tracheophyta</taxon>
        <taxon>Spermatophyta</taxon>
        <taxon>Magnoliopsida</taxon>
        <taxon>eudicotyledons</taxon>
        <taxon>Gunneridae</taxon>
        <taxon>Pentapetalae</taxon>
        <taxon>rosids</taxon>
        <taxon>fabids</taxon>
        <taxon>Fabales</taxon>
        <taxon>Fabaceae</taxon>
        <taxon>Papilionoideae</taxon>
        <taxon>50 kb inversion clade</taxon>
        <taxon>NPAAA clade</taxon>
        <taxon>Hologalegina</taxon>
        <taxon>IRL clade</taxon>
        <taxon>Trifolieae</taxon>
        <taxon>Trifolium</taxon>
    </lineage>
</organism>
<feature type="compositionally biased region" description="Polar residues" evidence="1">
    <location>
        <begin position="27"/>
        <end position="37"/>
    </location>
</feature>